<dbReference type="SFLD" id="SFLDG01082">
    <property type="entry name" value="B12-binding_domain_containing"/>
    <property type="match status" value="1"/>
</dbReference>
<dbReference type="GO" id="GO:0003824">
    <property type="term" value="F:catalytic activity"/>
    <property type="evidence" value="ECO:0007669"/>
    <property type="project" value="InterPro"/>
</dbReference>
<accession>A0A1X7AJC7</accession>
<dbReference type="OrthoDB" id="9777636at2"/>
<evidence type="ECO:0000259" key="6">
    <source>
        <dbReference type="PROSITE" id="PS51918"/>
    </source>
</evidence>
<dbReference type="InterPro" id="IPR058240">
    <property type="entry name" value="rSAM_sf"/>
</dbReference>
<dbReference type="InterPro" id="IPR007197">
    <property type="entry name" value="rSAM"/>
</dbReference>
<dbReference type="PANTHER" id="PTHR43409">
    <property type="entry name" value="ANAEROBIC MAGNESIUM-PROTOPORPHYRIN IX MONOMETHYL ESTER CYCLASE-RELATED"/>
    <property type="match status" value="1"/>
</dbReference>
<dbReference type="InterPro" id="IPR013785">
    <property type="entry name" value="Aldolase_TIM"/>
</dbReference>
<comment type="cofactor">
    <cofactor evidence="1">
        <name>[4Fe-4S] cluster</name>
        <dbReference type="ChEBI" id="CHEBI:49883"/>
    </cofactor>
</comment>
<evidence type="ECO:0000256" key="5">
    <source>
        <dbReference type="ARBA" id="ARBA00023014"/>
    </source>
</evidence>
<keyword evidence="4" id="KW-0408">Iron</keyword>
<evidence type="ECO:0000256" key="3">
    <source>
        <dbReference type="ARBA" id="ARBA00022723"/>
    </source>
</evidence>
<dbReference type="Proteomes" id="UP000196573">
    <property type="component" value="Unassembled WGS sequence"/>
</dbReference>
<feature type="domain" description="Radical SAM core" evidence="6">
    <location>
        <begin position="125"/>
        <end position="352"/>
    </location>
</feature>
<evidence type="ECO:0000256" key="2">
    <source>
        <dbReference type="ARBA" id="ARBA00022691"/>
    </source>
</evidence>
<keyword evidence="3" id="KW-0479">Metal-binding</keyword>
<evidence type="ECO:0000256" key="4">
    <source>
        <dbReference type="ARBA" id="ARBA00023004"/>
    </source>
</evidence>
<reference evidence="7 8" key="1">
    <citation type="submission" date="2017-03" db="EMBL/GenBank/DDBJ databases">
        <authorList>
            <person name="Afonso C.L."/>
            <person name="Miller P.J."/>
            <person name="Scott M.A."/>
            <person name="Spackman E."/>
            <person name="Goraichik I."/>
            <person name="Dimitrov K.M."/>
            <person name="Suarez D.L."/>
            <person name="Swayne D.E."/>
        </authorList>
    </citation>
    <scope>NUCLEOTIDE SEQUENCE [LARGE SCALE GENOMIC DNA]</scope>
    <source>
        <strain evidence="7">SB41UT1</strain>
    </source>
</reference>
<dbReference type="CDD" id="cd01335">
    <property type="entry name" value="Radical_SAM"/>
    <property type="match status" value="1"/>
</dbReference>
<dbReference type="PROSITE" id="PS51918">
    <property type="entry name" value="RADICAL_SAM"/>
    <property type="match status" value="1"/>
</dbReference>
<evidence type="ECO:0000313" key="8">
    <source>
        <dbReference type="Proteomes" id="UP000196573"/>
    </source>
</evidence>
<keyword evidence="5" id="KW-0411">Iron-sulfur</keyword>
<dbReference type="EMBL" id="FWPT01000003">
    <property type="protein sequence ID" value="SMA41388.1"/>
    <property type="molecule type" value="Genomic_DNA"/>
</dbReference>
<dbReference type="AlphaFoldDB" id="A0A1X7AJC7"/>
<keyword evidence="8" id="KW-1185">Reference proteome</keyword>
<dbReference type="SUPFAM" id="SSF102114">
    <property type="entry name" value="Radical SAM enzymes"/>
    <property type="match status" value="1"/>
</dbReference>
<protein>
    <submittedName>
        <fullName evidence="7">Radical SAM superfamily protein</fullName>
    </submittedName>
</protein>
<keyword evidence="2" id="KW-0949">S-adenosyl-L-methionine</keyword>
<evidence type="ECO:0000256" key="1">
    <source>
        <dbReference type="ARBA" id="ARBA00001966"/>
    </source>
</evidence>
<dbReference type="PANTHER" id="PTHR43409:SF4">
    <property type="entry name" value="RADICAL SAM SUPERFAMILY PROTEIN"/>
    <property type="match status" value="1"/>
</dbReference>
<dbReference type="InterPro" id="IPR051198">
    <property type="entry name" value="BchE-like"/>
</dbReference>
<evidence type="ECO:0000313" key="7">
    <source>
        <dbReference type="EMBL" id="SMA41388.1"/>
    </source>
</evidence>
<organism evidence="7 8">
    <name type="scientific">Parendozoicomonas haliclonae</name>
    <dbReference type="NCBI Taxonomy" id="1960125"/>
    <lineage>
        <taxon>Bacteria</taxon>
        <taxon>Pseudomonadati</taxon>
        <taxon>Pseudomonadota</taxon>
        <taxon>Gammaproteobacteria</taxon>
        <taxon>Oceanospirillales</taxon>
        <taxon>Endozoicomonadaceae</taxon>
        <taxon>Parendozoicomonas</taxon>
    </lineage>
</organism>
<proteinExistence type="predicted"/>
<dbReference type="GO" id="GO:0046872">
    <property type="term" value="F:metal ion binding"/>
    <property type="evidence" value="ECO:0007669"/>
    <property type="project" value="UniProtKB-KW"/>
</dbReference>
<dbReference type="SMART" id="SM00729">
    <property type="entry name" value="Elp3"/>
    <property type="match status" value="1"/>
</dbReference>
<sequence>MSGFVCLDVSSAVSSSQLSGFKCEFGDQGSARFDALGAWCSAHLGDDFFRRLVDGRILKNNHLDSSVQAEGVQARLQLLVEQFRGNPEFLSRAQFELISSVPDSAFSELDALYPQTYPEGVPVLPPDRYRDWVVPVTTGCPNGQCSFCVFYRDKPFQVMNPSVIGTRMVNVRRLVNESRSGVFLGSANALALPFHSLQSVLSLIQTEFPVLPKGIACFADADNLSPKVRSRLKELAEAGLSHVVVGLETGSSVLRGAINKRGDTVPTEHLIRELKQAGCGVGVTVLTGFLAADDFEQHCQETRRFFERVKLDTQDRIYISPWFASDEGKPAQRAINEMAQMKATLQTVTRARVTAYSSHNFYYFT</sequence>
<dbReference type="GO" id="GO:0051536">
    <property type="term" value="F:iron-sulfur cluster binding"/>
    <property type="evidence" value="ECO:0007669"/>
    <property type="project" value="UniProtKB-KW"/>
</dbReference>
<gene>
    <name evidence="7" type="ORF">EHSB41UT_01239</name>
</gene>
<name>A0A1X7AJC7_9GAMM</name>
<dbReference type="Gene3D" id="3.20.20.70">
    <property type="entry name" value="Aldolase class I"/>
    <property type="match status" value="1"/>
</dbReference>
<dbReference type="Pfam" id="PF04055">
    <property type="entry name" value="Radical_SAM"/>
    <property type="match status" value="1"/>
</dbReference>
<dbReference type="SFLD" id="SFLDS00029">
    <property type="entry name" value="Radical_SAM"/>
    <property type="match status" value="1"/>
</dbReference>
<dbReference type="InterPro" id="IPR006638">
    <property type="entry name" value="Elp3/MiaA/NifB-like_rSAM"/>
</dbReference>